<dbReference type="GO" id="GO:0003677">
    <property type="term" value="F:DNA binding"/>
    <property type="evidence" value="ECO:0007669"/>
    <property type="project" value="InterPro"/>
</dbReference>
<dbReference type="InterPro" id="IPR050987">
    <property type="entry name" value="AtrR-like"/>
</dbReference>
<dbReference type="SMART" id="SM00066">
    <property type="entry name" value="GAL4"/>
    <property type="match status" value="1"/>
</dbReference>
<dbReference type="PANTHER" id="PTHR46910:SF25">
    <property type="entry name" value="ABC-TRANSPORTER-REGULATING TRANSCRIPTION FACTOR"/>
    <property type="match status" value="1"/>
</dbReference>
<name>A0A6A6E604_9PEZI</name>
<gene>
    <name evidence="6" type="ORF">K469DRAFT_687197</name>
</gene>
<keyword evidence="4" id="KW-0812">Transmembrane</keyword>
<feature type="transmembrane region" description="Helical" evidence="4">
    <location>
        <begin position="555"/>
        <end position="578"/>
    </location>
</feature>
<evidence type="ECO:0000313" key="6">
    <source>
        <dbReference type="EMBL" id="KAF2186192.1"/>
    </source>
</evidence>
<dbReference type="OrthoDB" id="39175at2759"/>
<dbReference type="InterPro" id="IPR007219">
    <property type="entry name" value="XnlR_reg_dom"/>
</dbReference>
<dbReference type="SMART" id="SM00906">
    <property type="entry name" value="Fungal_trans"/>
    <property type="match status" value="1"/>
</dbReference>
<protein>
    <recommendedName>
        <fullName evidence="5">Zn(2)-C6 fungal-type domain-containing protein</fullName>
    </recommendedName>
</protein>
<dbReference type="Gene3D" id="4.10.240.10">
    <property type="entry name" value="Zn(2)-C6 fungal-type DNA-binding domain"/>
    <property type="match status" value="1"/>
</dbReference>
<dbReference type="Proteomes" id="UP000800200">
    <property type="component" value="Unassembled WGS sequence"/>
</dbReference>
<dbReference type="CDD" id="cd00067">
    <property type="entry name" value="GAL4"/>
    <property type="match status" value="1"/>
</dbReference>
<accession>A0A6A6E604</accession>
<reference evidence="6" key="1">
    <citation type="journal article" date="2020" name="Stud. Mycol.">
        <title>101 Dothideomycetes genomes: a test case for predicting lifestyles and emergence of pathogens.</title>
        <authorList>
            <person name="Haridas S."/>
            <person name="Albert R."/>
            <person name="Binder M."/>
            <person name="Bloem J."/>
            <person name="Labutti K."/>
            <person name="Salamov A."/>
            <person name="Andreopoulos B."/>
            <person name="Baker S."/>
            <person name="Barry K."/>
            <person name="Bills G."/>
            <person name="Bluhm B."/>
            <person name="Cannon C."/>
            <person name="Castanera R."/>
            <person name="Culley D."/>
            <person name="Daum C."/>
            <person name="Ezra D."/>
            <person name="Gonzalez J."/>
            <person name="Henrissat B."/>
            <person name="Kuo A."/>
            <person name="Liang C."/>
            <person name="Lipzen A."/>
            <person name="Lutzoni F."/>
            <person name="Magnuson J."/>
            <person name="Mondo S."/>
            <person name="Nolan M."/>
            <person name="Ohm R."/>
            <person name="Pangilinan J."/>
            <person name="Park H.-J."/>
            <person name="Ramirez L."/>
            <person name="Alfaro M."/>
            <person name="Sun H."/>
            <person name="Tritt A."/>
            <person name="Yoshinaga Y."/>
            <person name="Zwiers L.-H."/>
            <person name="Turgeon B."/>
            <person name="Goodwin S."/>
            <person name="Spatafora J."/>
            <person name="Crous P."/>
            <person name="Grigoriev I."/>
        </authorList>
    </citation>
    <scope>NUCLEOTIDE SEQUENCE</scope>
    <source>
        <strain evidence="6">CBS 207.26</strain>
    </source>
</reference>
<dbReference type="PROSITE" id="PS50048">
    <property type="entry name" value="ZN2_CY6_FUNGAL_2"/>
    <property type="match status" value="1"/>
</dbReference>
<feature type="transmembrane region" description="Helical" evidence="4">
    <location>
        <begin position="621"/>
        <end position="642"/>
    </location>
</feature>
<evidence type="ECO:0000256" key="4">
    <source>
        <dbReference type="SAM" id="Phobius"/>
    </source>
</evidence>
<evidence type="ECO:0000259" key="5">
    <source>
        <dbReference type="PROSITE" id="PS50048"/>
    </source>
</evidence>
<keyword evidence="4" id="KW-1133">Transmembrane helix</keyword>
<dbReference type="Pfam" id="PF00172">
    <property type="entry name" value="Zn_clus"/>
    <property type="match status" value="1"/>
</dbReference>
<dbReference type="SUPFAM" id="SSF57701">
    <property type="entry name" value="Zn2/Cys6 DNA-binding domain"/>
    <property type="match status" value="1"/>
</dbReference>
<evidence type="ECO:0000256" key="1">
    <source>
        <dbReference type="ARBA" id="ARBA00022723"/>
    </source>
</evidence>
<keyword evidence="1" id="KW-0479">Metal-binding</keyword>
<dbReference type="CDD" id="cd12148">
    <property type="entry name" value="fungal_TF_MHR"/>
    <property type="match status" value="1"/>
</dbReference>
<dbReference type="PANTHER" id="PTHR46910">
    <property type="entry name" value="TRANSCRIPTION FACTOR PDR1"/>
    <property type="match status" value="1"/>
</dbReference>
<feature type="domain" description="Zn(2)-C6 fungal-type" evidence="5">
    <location>
        <begin position="12"/>
        <end position="41"/>
    </location>
</feature>
<dbReference type="InterPro" id="IPR036864">
    <property type="entry name" value="Zn2-C6_fun-type_DNA-bd_sf"/>
</dbReference>
<dbReference type="GO" id="GO:0000981">
    <property type="term" value="F:DNA-binding transcription factor activity, RNA polymerase II-specific"/>
    <property type="evidence" value="ECO:0007669"/>
    <property type="project" value="InterPro"/>
</dbReference>
<dbReference type="InterPro" id="IPR001138">
    <property type="entry name" value="Zn2Cys6_DnaBD"/>
</dbReference>
<dbReference type="AlphaFoldDB" id="A0A6A6E604"/>
<dbReference type="GO" id="GO:0006351">
    <property type="term" value="P:DNA-templated transcription"/>
    <property type="evidence" value="ECO:0007669"/>
    <property type="project" value="InterPro"/>
</dbReference>
<dbReference type="EMBL" id="ML994630">
    <property type="protein sequence ID" value="KAF2186192.1"/>
    <property type="molecule type" value="Genomic_DNA"/>
</dbReference>
<feature type="region of interest" description="Disordered" evidence="3">
    <location>
        <begin position="154"/>
        <end position="183"/>
    </location>
</feature>
<dbReference type="GO" id="GO:0008270">
    <property type="term" value="F:zinc ion binding"/>
    <property type="evidence" value="ECO:0007669"/>
    <property type="project" value="InterPro"/>
</dbReference>
<keyword evidence="4" id="KW-0472">Membrane</keyword>
<keyword evidence="7" id="KW-1185">Reference proteome</keyword>
<evidence type="ECO:0000256" key="2">
    <source>
        <dbReference type="ARBA" id="ARBA00023242"/>
    </source>
</evidence>
<evidence type="ECO:0000256" key="3">
    <source>
        <dbReference type="SAM" id="MobiDB-lite"/>
    </source>
</evidence>
<keyword evidence="2" id="KW-0539">Nucleus</keyword>
<dbReference type="Pfam" id="PF04082">
    <property type="entry name" value="Fungal_trans"/>
    <property type="match status" value="1"/>
</dbReference>
<dbReference type="PROSITE" id="PS00463">
    <property type="entry name" value="ZN2_CY6_FUNGAL_1"/>
    <property type="match status" value="1"/>
</dbReference>
<evidence type="ECO:0000313" key="7">
    <source>
        <dbReference type="Proteomes" id="UP000800200"/>
    </source>
</evidence>
<proteinExistence type="predicted"/>
<sequence>MAPREGPKCPVACNFCRVKKIKCNGVQPCSNCIDHREHCVFPPMHQRTRRKANEVTKALEDRLDRMESLFRAAVAAKTPRPTASTDLGNSEMTDCPTFQTPLNATSPVAFENANVQSALDAFEPPVSVDQVPTPLSPILVNNGQMLDQVGHNVSMPPPSMQDDALPHDHSTNNESIRGPSLSHERIENTANSSMSNRLQMPTPNASIEEESVVSPQISNSEHHGPVSYLSICSSPAMKWVSERASAPDFMSSATTFSLNTTRRLKMDEKLPPDRAPEPDVETAWTYSNAYFNESLDAVFGIVNRQVFEAKLQSHFSNQGTVDDASWYALRNAVYATGCKAHISRNNHPQSFKHAQSEAWKYFENALSVHTELIYMRSGLMAVQALMIMAFFTEGLGAPALEYMLVSNAVRLAQSKGLHCHPVKTWNMGVSEIQNRSWLFWVIYSYEKHISYRSGRPSAIDDDDISCQLPIFVVEGSTIDYDFVLQVIKHAQITSKVAKGLTSVKSSKEPHSVLAQRVRELEIGLSEWRENMPSALRPGTPFEFSPPSPLTHSYRLIYLHFAYYGTMVAIHSIFAYPWYLSTYGRNQGPAFKEQVAASTKAIVEASRQIVLATKYIDARGSWPAWLTFFYPLLGLINIFVYVLKYPTLPSTTSDLALMDIVAGHFAYLEYYSSSQLSFPFIGEITGIARATVKKAREKDIFGPAVQTNIEATSVPRASGEINELSSADEMGSFGSIDFALENWPSFMPSLSQVSSMAMDSFLVDEIDLPSLG</sequence>
<organism evidence="6 7">
    <name type="scientific">Zopfia rhizophila CBS 207.26</name>
    <dbReference type="NCBI Taxonomy" id="1314779"/>
    <lineage>
        <taxon>Eukaryota</taxon>
        <taxon>Fungi</taxon>
        <taxon>Dikarya</taxon>
        <taxon>Ascomycota</taxon>
        <taxon>Pezizomycotina</taxon>
        <taxon>Dothideomycetes</taxon>
        <taxon>Dothideomycetes incertae sedis</taxon>
        <taxon>Zopfiaceae</taxon>
        <taxon>Zopfia</taxon>
    </lineage>
</organism>